<feature type="compositionally biased region" description="Polar residues" evidence="1">
    <location>
        <begin position="526"/>
        <end position="537"/>
    </location>
</feature>
<keyword evidence="3" id="KW-0378">Hydrolase</keyword>
<dbReference type="EMBL" id="JARACI010000713">
    <property type="protein sequence ID" value="MDD9205917.1"/>
    <property type="molecule type" value="Genomic_DNA"/>
</dbReference>
<feature type="region of interest" description="Disordered" evidence="1">
    <location>
        <begin position="294"/>
        <end position="313"/>
    </location>
</feature>
<dbReference type="PANTHER" id="PTHR40446">
    <property type="entry name" value="N-ACETYLGLUCOSAMINE-1-PHOSPHODIESTER ALPHA-N-ACETYLGLUCOSAMINIDASE"/>
    <property type="match status" value="1"/>
</dbReference>
<feature type="domain" description="Phosphodiester glycosidase" evidence="2">
    <location>
        <begin position="151"/>
        <end position="323"/>
    </location>
</feature>
<gene>
    <name evidence="3" type="ORF">PU560_05460</name>
</gene>
<evidence type="ECO:0000313" key="4">
    <source>
        <dbReference type="Proteomes" id="UP001165561"/>
    </source>
</evidence>
<sequence>MDSAGFMRGDVLTAELSIEGLSVDYVDAGDVTSARALEEQLEDVGAVAGVNGDFFDINNSNSSLGVGLSRDGLVKGPNPGRHRAVGIDTEGLAQLTRMYLEGRIVMPGGRTAPLSGYNQNSLATGQIGAYTTLWGDYSRDRATMGVTRKREVLVTDGVVTSVSDEPGAGVLAENTIALVGRESGAETLAALTVGDEVDVTYGIRGESGEMEVAIGGNQELVRDGAVVEHSDETVHPRTAVGFTEDRSTMFLVTIDGRMADSRGMSLEELGAFMVELGAHTALNLDGGGSSTMAARDPGETGVELENEPSDGYQRSVPNGLALFAAEGSGRVTGMRVVTEDDDQDEDLLRVFPGLTRDIEAFAHDETYAPVEAEPRYRATPAAVGKIDRAGTFTARRSGDVTITASSRSATGEIDLVVLGDLTRMRATRESISLAGVEDAGSFGLVGFDGDGFQAPIDPADVELEYDPSLISVEPDQAGGFIVRPLVDSTGTVITATVGGVVAHVAVSVGLESRVVADFADASDWSWSGARSTGSLEPTTGRDGGTALQIN</sequence>
<dbReference type="PANTHER" id="PTHR40446:SF2">
    <property type="entry name" value="N-ACETYLGLUCOSAMINE-1-PHOSPHODIESTER ALPHA-N-ACETYLGLUCOSAMINIDASE"/>
    <property type="match status" value="1"/>
</dbReference>
<keyword evidence="3" id="KW-0326">Glycosidase</keyword>
<feature type="region of interest" description="Disordered" evidence="1">
    <location>
        <begin position="526"/>
        <end position="550"/>
    </location>
</feature>
<protein>
    <submittedName>
        <fullName evidence="3">Phosphodiester glycosidase family protein</fullName>
    </submittedName>
</protein>
<proteinExistence type="predicted"/>
<evidence type="ECO:0000313" key="3">
    <source>
        <dbReference type="EMBL" id="MDD9205917.1"/>
    </source>
</evidence>
<dbReference type="GO" id="GO:0016798">
    <property type="term" value="F:hydrolase activity, acting on glycosyl bonds"/>
    <property type="evidence" value="ECO:0007669"/>
    <property type="project" value="UniProtKB-KW"/>
</dbReference>
<dbReference type="InterPro" id="IPR018711">
    <property type="entry name" value="NAGPA"/>
</dbReference>
<dbReference type="Proteomes" id="UP001165561">
    <property type="component" value="Unassembled WGS sequence"/>
</dbReference>
<keyword evidence="4" id="KW-1185">Reference proteome</keyword>
<dbReference type="Pfam" id="PF09992">
    <property type="entry name" value="NAGPA"/>
    <property type="match status" value="1"/>
</dbReference>
<feature type="non-terminal residue" evidence="3">
    <location>
        <position position="550"/>
    </location>
</feature>
<reference evidence="3" key="1">
    <citation type="submission" date="2023-02" db="EMBL/GenBank/DDBJ databases">
        <title>Georgenia sp.10Sc9-8, isolated from a soil sample collected from the Taklamakan desert.</title>
        <authorList>
            <person name="Liu S."/>
        </authorList>
    </citation>
    <scope>NUCLEOTIDE SEQUENCE</scope>
    <source>
        <strain evidence="3">10Sc9-8</strain>
    </source>
</reference>
<comment type="caution">
    <text evidence="3">The sequence shown here is derived from an EMBL/GenBank/DDBJ whole genome shotgun (WGS) entry which is preliminary data.</text>
</comment>
<accession>A0ABT5TVD2</accession>
<organism evidence="3 4">
    <name type="scientific">Georgenia halotolerans</name>
    <dbReference type="NCBI Taxonomy" id="3028317"/>
    <lineage>
        <taxon>Bacteria</taxon>
        <taxon>Bacillati</taxon>
        <taxon>Actinomycetota</taxon>
        <taxon>Actinomycetes</taxon>
        <taxon>Micrococcales</taxon>
        <taxon>Bogoriellaceae</taxon>
        <taxon>Georgenia</taxon>
    </lineage>
</organism>
<evidence type="ECO:0000259" key="2">
    <source>
        <dbReference type="Pfam" id="PF09992"/>
    </source>
</evidence>
<evidence type="ECO:0000256" key="1">
    <source>
        <dbReference type="SAM" id="MobiDB-lite"/>
    </source>
</evidence>
<name>A0ABT5TVD2_9MICO</name>